<dbReference type="GO" id="GO:0003677">
    <property type="term" value="F:DNA binding"/>
    <property type="evidence" value="ECO:0007669"/>
    <property type="project" value="InterPro"/>
</dbReference>
<name>A0A0W8E8E6_9ZZZZ</name>
<dbReference type="InterPro" id="IPR010982">
    <property type="entry name" value="Lambda_DNA-bd_dom_sf"/>
</dbReference>
<accession>A0A0W8E8E6</accession>
<organism evidence="3">
    <name type="scientific">hydrocarbon metagenome</name>
    <dbReference type="NCBI Taxonomy" id="938273"/>
    <lineage>
        <taxon>unclassified sequences</taxon>
        <taxon>metagenomes</taxon>
        <taxon>ecological metagenomes</taxon>
    </lineage>
</organism>
<dbReference type="AlphaFoldDB" id="A0A0W8E8E6"/>
<evidence type="ECO:0000256" key="1">
    <source>
        <dbReference type="SAM" id="Coils"/>
    </source>
</evidence>
<sequence>MIKTDQEYKCMRAKCEEYQEQVQKQVHEMKARGYFEDEIHCLTGPTTRMLNQSRRDIDIYRRLKKGDSEPLRGLPLNIQLIGLRIYLGISQSNLAALLGITRAELAREENNEYYNLTLERYEEILRAMGVQYIPSYVIGDMTDVEELRNKLIGLEGDQGGILIVG</sequence>
<dbReference type="CDD" id="cd00093">
    <property type="entry name" value="HTH_XRE"/>
    <property type="match status" value="1"/>
</dbReference>
<evidence type="ECO:0000313" key="3">
    <source>
        <dbReference type="EMBL" id="KUG04841.1"/>
    </source>
</evidence>
<dbReference type="InterPro" id="IPR001387">
    <property type="entry name" value="Cro/C1-type_HTH"/>
</dbReference>
<dbReference type="Pfam" id="PF01381">
    <property type="entry name" value="HTH_3"/>
    <property type="match status" value="1"/>
</dbReference>
<dbReference type="PROSITE" id="PS50943">
    <property type="entry name" value="HTH_CROC1"/>
    <property type="match status" value="1"/>
</dbReference>
<reference evidence="3" key="1">
    <citation type="journal article" date="2015" name="Proc. Natl. Acad. Sci. U.S.A.">
        <title>Networks of energetic and metabolic interactions define dynamics in microbial communities.</title>
        <authorList>
            <person name="Embree M."/>
            <person name="Liu J.K."/>
            <person name="Al-Bassam M.M."/>
            <person name="Zengler K."/>
        </authorList>
    </citation>
    <scope>NUCLEOTIDE SEQUENCE</scope>
</reference>
<keyword evidence="1" id="KW-0175">Coiled coil</keyword>
<evidence type="ECO:0000259" key="2">
    <source>
        <dbReference type="PROSITE" id="PS50943"/>
    </source>
</evidence>
<feature type="domain" description="HTH cro/C1-type" evidence="2">
    <location>
        <begin position="80"/>
        <end position="137"/>
    </location>
</feature>
<gene>
    <name evidence="3" type="ORF">ASZ90_017721</name>
</gene>
<proteinExistence type="predicted"/>
<dbReference type="SUPFAM" id="SSF47413">
    <property type="entry name" value="lambda repressor-like DNA-binding domains"/>
    <property type="match status" value="1"/>
</dbReference>
<protein>
    <recommendedName>
        <fullName evidence="2">HTH cro/C1-type domain-containing protein</fullName>
    </recommendedName>
</protein>
<comment type="caution">
    <text evidence="3">The sequence shown here is derived from an EMBL/GenBank/DDBJ whole genome shotgun (WGS) entry which is preliminary data.</text>
</comment>
<dbReference type="Gene3D" id="1.10.260.40">
    <property type="entry name" value="lambda repressor-like DNA-binding domains"/>
    <property type="match status" value="1"/>
</dbReference>
<dbReference type="EMBL" id="LNQE01001837">
    <property type="protein sequence ID" value="KUG04841.1"/>
    <property type="molecule type" value="Genomic_DNA"/>
</dbReference>
<feature type="coiled-coil region" evidence="1">
    <location>
        <begin position="1"/>
        <end position="28"/>
    </location>
</feature>